<dbReference type="SMART" id="SM00849">
    <property type="entry name" value="Lactamase_B"/>
    <property type="match status" value="1"/>
</dbReference>
<keyword evidence="3" id="KW-1185">Reference proteome</keyword>
<dbReference type="Proteomes" id="UP000617951">
    <property type="component" value="Unassembled WGS sequence"/>
</dbReference>
<dbReference type="SUPFAM" id="SSF56281">
    <property type="entry name" value="Metallo-hydrolase/oxidoreductase"/>
    <property type="match status" value="1"/>
</dbReference>
<dbReference type="PANTHER" id="PTHR30619">
    <property type="entry name" value="DNA INTERNALIZATION/COMPETENCE PROTEIN COMEC/REC2"/>
    <property type="match status" value="1"/>
</dbReference>
<dbReference type="RefSeq" id="WP_249279671.1">
    <property type="nucleotide sequence ID" value="NZ_JACRSS010000001.1"/>
</dbReference>
<feature type="domain" description="Metallo-beta-lactamase" evidence="1">
    <location>
        <begin position="63"/>
        <end position="259"/>
    </location>
</feature>
<dbReference type="InterPro" id="IPR035681">
    <property type="entry name" value="ComA-like_MBL"/>
</dbReference>
<evidence type="ECO:0000259" key="1">
    <source>
        <dbReference type="SMART" id="SM00849"/>
    </source>
</evidence>
<proteinExistence type="predicted"/>
<dbReference type="EMBL" id="JACRSS010000001">
    <property type="protein sequence ID" value="MBC8537829.1"/>
    <property type="molecule type" value="Genomic_DNA"/>
</dbReference>
<dbReference type="InterPro" id="IPR052159">
    <property type="entry name" value="Competence_DNA_uptake"/>
</dbReference>
<dbReference type="AlphaFoldDB" id="A0A926HVD1"/>
<dbReference type="Pfam" id="PF00753">
    <property type="entry name" value="Lactamase_B"/>
    <property type="match status" value="1"/>
</dbReference>
<accession>A0A926HVD1</accession>
<evidence type="ECO:0000313" key="3">
    <source>
        <dbReference type="Proteomes" id="UP000617951"/>
    </source>
</evidence>
<reference evidence="2" key="1">
    <citation type="submission" date="2020-08" db="EMBL/GenBank/DDBJ databases">
        <title>Genome public.</title>
        <authorList>
            <person name="Liu C."/>
            <person name="Sun Q."/>
        </authorList>
    </citation>
    <scope>NUCLEOTIDE SEQUENCE</scope>
    <source>
        <strain evidence="2">NSJ-63</strain>
    </source>
</reference>
<evidence type="ECO:0000313" key="2">
    <source>
        <dbReference type="EMBL" id="MBC8537829.1"/>
    </source>
</evidence>
<sequence>MKYCKRVLLLLLAILAAISFWGCEFISQTARESHPASQAPVSQAAGITFGNGKLEVAFLDVGQGDSILLKTPGDKVMLIDAGESTARQAVKEALDSSGIERIDVLIATHPDSDHIGSMQMVVENYEIGEIYMPKVNHTTKTYQNLLQAISDKGMKIKAARAGKSIAIDDALQVEILGPVSEEYSNTNNYSVICRVTYGDTRFLFLGDAEHEAQEEAMAAAPESFRADVLKLAHHGSSNGISAELLEAVQPRYGVISCGADNSYGHPHRETLDLLAKYRIETFRTDKLGTIVAASDGETITFNKTGEILEDIYGGQTVYKTRTGKTYHREGCSSLSGGGTPLTIEQAREAGLTPCKKCFTS</sequence>
<comment type="caution">
    <text evidence="2">The sequence shown here is derived from an EMBL/GenBank/DDBJ whole genome shotgun (WGS) entry which is preliminary data.</text>
</comment>
<dbReference type="PANTHER" id="PTHR30619:SF1">
    <property type="entry name" value="RECOMBINATION PROTEIN 2"/>
    <property type="match status" value="1"/>
</dbReference>
<gene>
    <name evidence="2" type="ORF">H8693_02630</name>
</gene>
<dbReference type="InterPro" id="IPR001279">
    <property type="entry name" value="Metallo-B-lactamas"/>
</dbReference>
<dbReference type="InterPro" id="IPR036866">
    <property type="entry name" value="RibonucZ/Hydroxyglut_hydro"/>
</dbReference>
<organism evidence="2 3">
    <name type="scientific">Guopingia tenuis</name>
    <dbReference type="NCBI Taxonomy" id="2763656"/>
    <lineage>
        <taxon>Bacteria</taxon>
        <taxon>Bacillati</taxon>
        <taxon>Bacillota</taxon>
        <taxon>Clostridia</taxon>
        <taxon>Christensenellales</taxon>
        <taxon>Christensenellaceae</taxon>
        <taxon>Guopingia</taxon>
    </lineage>
</organism>
<protein>
    <submittedName>
        <fullName evidence="2">MBL fold metallo-hydrolase</fullName>
    </submittedName>
</protein>
<name>A0A926HVD1_9FIRM</name>
<dbReference type="Gene3D" id="3.60.15.10">
    <property type="entry name" value="Ribonuclease Z/Hydroxyacylglutathione hydrolase-like"/>
    <property type="match status" value="1"/>
</dbReference>
<dbReference type="CDD" id="cd07731">
    <property type="entry name" value="ComA-like_MBL-fold"/>
    <property type="match status" value="1"/>
</dbReference>